<dbReference type="Proteomes" id="UP001651050">
    <property type="component" value="Unassembled WGS sequence"/>
</dbReference>
<evidence type="ECO:0000313" key="2">
    <source>
        <dbReference type="EMBL" id="MCK9794276.1"/>
    </source>
</evidence>
<feature type="chain" id="PRO_5046152954" evidence="1">
    <location>
        <begin position="35"/>
        <end position="162"/>
    </location>
</feature>
<name>A0ABT0J447_9MICO</name>
<comment type="caution">
    <text evidence="2">The sequence shown here is derived from an EMBL/GenBank/DDBJ whole genome shotgun (WGS) entry which is preliminary data.</text>
</comment>
<protein>
    <submittedName>
        <fullName evidence="2">Uncharacterized protein</fullName>
    </submittedName>
</protein>
<sequence length="162" mass="16711">MPSRSLSRTSRVLATAGVAAVLAGVAAVPASASAPTGGHEVAVAPAADVTPVRDFVGVGGDAFNGGVWVRPEAQIRLLGDSNYLAVRVHNDDNELAHVRISSAHGERTLLVEPGRSGYVAFNLRTSTVPLVPLLVVAEVLDADGNLVRGTGINMMNVVLPED</sequence>
<dbReference type="EMBL" id="JALQCY010000003">
    <property type="protein sequence ID" value="MCK9794276.1"/>
    <property type="molecule type" value="Genomic_DNA"/>
</dbReference>
<accession>A0ABT0J447</accession>
<proteinExistence type="predicted"/>
<dbReference type="RefSeq" id="WP_416344121.1">
    <property type="nucleotide sequence ID" value="NZ_JALQCY010000003.1"/>
</dbReference>
<reference evidence="2 3" key="1">
    <citation type="submission" date="2022-02" db="EMBL/GenBank/DDBJ databases">
        <title>The car tank lid bacteriome: a reservoir of bacteria with potential in bioremediation of fuel.</title>
        <authorList>
            <person name="Vidal-Verdu A."/>
            <person name="Gomez-Martinez D."/>
            <person name="Latorre-Perez A."/>
            <person name="Pereto J."/>
            <person name="Porcar M."/>
        </authorList>
    </citation>
    <scope>NUCLEOTIDE SEQUENCE [LARGE SCALE GENOMIC DNA]</scope>
    <source>
        <strain evidence="2 3">4D.3</strain>
    </source>
</reference>
<feature type="signal peptide" evidence="1">
    <location>
        <begin position="1"/>
        <end position="34"/>
    </location>
</feature>
<gene>
    <name evidence="2" type="ORF">M1843_11025</name>
</gene>
<keyword evidence="1" id="KW-0732">Signal</keyword>
<evidence type="ECO:0000256" key="1">
    <source>
        <dbReference type="SAM" id="SignalP"/>
    </source>
</evidence>
<evidence type="ECO:0000313" key="3">
    <source>
        <dbReference type="Proteomes" id="UP001651050"/>
    </source>
</evidence>
<keyword evidence="3" id="KW-1185">Reference proteome</keyword>
<organism evidence="2 3">
    <name type="scientific">Isoptericola peretonis</name>
    <dbReference type="NCBI Taxonomy" id="2918523"/>
    <lineage>
        <taxon>Bacteria</taxon>
        <taxon>Bacillati</taxon>
        <taxon>Actinomycetota</taxon>
        <taxon>Actinomycetes</taxon>
        <taxon>Micrococcales</taxon>
        <taxon>Promicromonosporaceae</taxon>
        <taxon>Isoptericola</taxon>
    </lineage>
</organism>